<evidence type="ECO:0000256" key="2">
    <source>
        <dbReference type="ARBA" id="ARBA00022741"/>
    </source>
</evidence>
<keyword evidence="2" id="KW-0547">Nucleotide-binding</keyword>
<protein>
    <submittedName>
        <fullName evidence="5">ATP-binding protein</fullName>
    </submittedName>
</protein>
<dbReference type="CDD" id="cd19481">
    <property type="entry name" value="RecA-like_protease"/>
    <property type="match status" value="1"/>
</dbReference>
<sequence>MFEDLLSALQRLDQLLEQAVTQARVIYGVQAQEDPYRGLHINRDQVEQLLSRQPGAPLFTANDQKLKPYSTESINHYSRLHWLQQTFGLSTFAVGSIIIALAPEIDLRYERIYAYLQDDVTRKRPTVDLTLNLLCSSLEAKFRQRIHFKPDAPLIQQGLLSLIPDPHQVQPPLLSHYLKLDDHIISFLLGQEGLNPRLESFCQVIAQGTTVELDELLLRTQSKQALLKLVIQARNNSQSLFLHFSGQGSSLKFQLAQALASAIEMQLLVADLARISDSEEKCQHQLMLLFREAQFLNALLYFDNLDNLLSQAQTRCYQRLFEQLTKYTGIVILSSTKPELPSAIALKNLINLPFALPDFVQRRHYWQLNLASQGITIDQHELDALANRFCLNCDHITNAVITACNQALWTAAVEESEAFPPTKVQPTLNQLLAAARIQSDHNLGHLARKIKPKSTWDDLILPPDQFTQLKEICAQVKYRHIVYQQWGFDSKLSFGKGLNALFSGPPGTGKTMAAEVIASELQLDLYKIELSQIVSKYIGETEKNLDQIFAAAQMANTILFFDEADALFGKRSEVRDAHDRYANIEIGYLLQKMEEYEGISILTTNLRHNLDEAFVRRLAFTIHFPFPDEASRGQIWEKIWPMQVPLAEDVDVDFLARQFKLSGGNIKNIALAAAFLAAKEGSYVTMTHLLQGIRREYQKMGKILSETDLEGSWRAWKLKK</sequence>
<keyword evidence="3 5" id="KW-0067">ATP-binding</keyword>
<accession>A0A6B3NF76</accession>
<dbReference type="Gene3D" id="1.10.8.60">
    <property type="match status" value="2"/>
</dbReference>
<dbReference type="Pfam" id="PF22977">
    <property type="entry name" value="WHD"/>
    <property type="match status" value="1"/>
</dbReference>
<dbReference type="AlphaFoldDB" id="A0A6B3NF76"/>
<dbReference type="PANTHER" id="PTHR23073">
    <property type="entry name" value="26S PROTEASOME REGULATORY SUBUNIT"/>
    <property type="match status" value="1"/>
</dbReference>
<comment type="similarity">
    <text evidence="1">Belongs to the AAA ATPase family.</text>
</comment>
<proteinExistence type="inferred from homology"/>
<dbReference type="EMBL" id="JAAHFQ010000395">
    <property type="protein sequence ID" value="NER29595.1"/>
    <property type="molecule type" value="Genomic_DNA"/>
</dbReference>
<comment type="caution">
    <text evidence="5">The sequence shown here is derived from an EMBL/GenBank/DDBJ whole genome shotgun (WGS) entry which is preliminary data.</text>
</comment>
<evidence type="ECO:0000313" key="5">
    <source>
        <dbReference type="EMBL" id="NER29595.1"/>
    </source>
</evidence>
<dbReference type="SMART" id="SM00382">
    <property type="entry name" value="AAA"/>
    <property type="match status" value="1"/>
</dbReference>
<dbReference type="GO" id="GO:0016887">
    <property type="term" value="F:ATP hydrolysis activity"/>
    <property type="evidence" value="ECO:0007669"/>
    <property type="project" value="InterPro"/>
</dbReference>
<evidence type="ECO:0000256" key="1">
    <source>
        <dbReference type="ARBA" id="ARBA00006914"/>
    </source>
</evidence>
<dbReference type="Gene3D" id="3.40.50.300">
    <property type="entry name" value="P-loop containing nucleotide triphosphate hydrolases"/>
    <property type="match status" value="2"/>
</dbReference>
<dbReference type="SUPFAM" id="SSF52540">
    <property type="entry name" value="P-loop containing nucleoside triphosphate hydrolases"/>
    <property type="match status" value="2"/>
</dbReference>
<dbReference type="Pfam" id="PF00004">
    <property type="entry name" value="AAA"/>
    <property type="match status" value="1"/>
</dbReference>
<evidence type="ECO:0000259" key="4">
    <source>
        <dbReference type="SMART" id="SM00382"/>
    </source>
</evidence>
<organism evidence="5">
    <name type="scientific">Symploca sp. SIO1C4</name>
    <dbReference type="NCBI Taxonomy" id="2607765"/>
    <lineage>
        <taxon>Bacteria</taxon>
        <taxon>Bacillati</taxon>
        <taxon>Cyanobacteriota</taxon>
        <taxon>Cyanophyceae</taxon>
        <taxon>Coleofasciculales</taxon>
        <taxon>Coleofasciculaceae</taxon>
        <taxon>Symploca</taxon>
    </lineage>
</organism>
<dbReference type="InterPro" id="IPR003593">
    <property type="entry name" value="AAA+_ATPase"/>
</dbReference>
<dbReference type="InterPro" id="IPR054472">
    <property type="entry name" value="WHD"/>
</dbReference>
<dbReference type="InterPro" id="IPR050221">
    <property type="entry name" value="26S_Proteasome_ATPase"/>
</dbReference>
<dbReference type="InterPro" id="IPR027417">
    <property type="entry name" value="P-loop_NTPase"/>
</dbReference>
<name>A0A6B3NF76_9CYAN</name>
<dbReference type="GO" id="GO:0005524">
    <property type="term" value="F:ATP binding"/>
    <property type="evidence" value="ECO:0007669"/>
    <property type="project" value="UniProtKB-KW"/>
</dbReference>
<feature type="domain" description="AAA+ ATPase" evidence="4">
    <location>
        <begin position="496"/>
        <end position="628"/>
    </location>
</feature>
<dbReference type="InterPro" id="IPR003959">
    <property type="entry name" value="ATPase_AAA_core"/>
</dbReference>
<evidence type="ECO:0000256" key="3">
    <source>
        <dbReference type="ARBA" id="ARBA00022840"/>
    </source>
</evidence>
<gene>
    <name evidence="5" type="ORF">F6J89_18725</name>
</gene>
<reference evidence="5" key="1">
    <citation type="submission" date="2019-11" db="EMBL/GenBank/DDBJ databases">
        <title>Genomic insights into an expanded diversity of filamentous marine cyanobacteria reveals the extraordinary biosynthetic potential of Moorea and Okeania.</title>
        <authorList>
            <person name="Ferreira Leao T."/>
            <person name="Wang M."/>
            <person name="Moss N."/>
            <person name="Da Silva R."/>
            <person name="Sanders J."/>
            <person name="Nurk S."/>
            <person name="Gurevich A."/>
            <person name="Humphrey G."/>
            <person name="Reher R."/>
            <person name="Zhu Q."/>
            <person name="Belda-Ferre P."/>
            <person name="Glukhov E."/>
            <person name="Rex R."/>
            <person name="Dorrestein P.C."/>
            <person name="Knight R."/>
            <person name="Pevzner P."/>
            <person name="Gerwick W.H."/>
            <person name="Gerwick L."/>
        </authorList>
    </citation>
    <scope>NUCLEOTIDE SEQUENCE</scope>
    <source>
        <strain evidence="5">SIO1C4</strain>
    </source>
</reference>